<name>A0AAJ6QQ32_9ACAR</name>
<evidence type="ECO:0000256" key="4">
    <source>
        <dbReference type="ARBA" id="ARBA00022490"/>
    </source>
</evidence>
<keyword evidence="13" id="KW-1185">Reference proteome</keyword>
<evidence type="ECO:0000256" key="5">
    <source>
        <dbReference type="ARBA" id="ARBA00022801"/>
    </source>
</evidence>
<evidence type="ECO:0000256" key="10">
    <source>
        <dbReference type="ARBA" id="ARBA00071467"/>
    </source>
</evidence>
<dbReference type="KEGG" id="goe:100902824"/>
<dbReference type="GO" id="GO:0046872">
    <property type="term" value="F:metal ion binding"/>
    <property type="evidence" value="ECO:0007669"/>
    <property type="project" value="InterPro"/>
</dbReference>
<dbReference type="PANTHER" id="PTHR11839">
    <property type="entry name" value="UDP/ADP-SUGAR PYROPHOSPHATASE"/>
    <property type="match status" value="1"/>
</dbReference>
<gene>
    <name evidence="14" type="primary">LOC100902824</name>
</gene>
<dbReference type="GO" id="GO:0008768">
    <property type="term" value="F:UDP-sugar diphosphatase activity"/>
    <property type="evidence" value="ECO:0007669"/>
    <property type="project" value="UniProtKB-EC"/>
</dbReference>
<proteinExistence type="predicted"/>
<dbReference type="GO" id="GO:0006753">
    <property type="term" value="P:nucleoside phosphate metabolic process"/>
    <property type="evidence" value="ECO:0007669"/>
    <property type="project" value="TreeGrafter"/>
</dbReference>
<dbReference type="EC" id="3.6.1.45" evidence="9"/>
<keyword evidence="4" id="KW-0963">Cytoplasm</keyword>
<dbReference type="CDD" id="cd18887">
    <property type="entry name" value="NUDIX_UGPPase_Nudt14"/>
    <property type="match status" value="1"/>
</dbReference>
<dbReference type="NCBIfam" id="TIGR00052">
    <property type="entry name" value="nudix-type nucleoside diphosphatase, YffH/AdpP family"/>
    <property type="match status" value="1"/>
</dbReference>
<evidence type="ECO:0000256" key="3">
    <source>
        <dbReference type="ARBA" id="ARBA00011738"/>
    </source>
</evidence>
<evidence type="ECO:0000256" key="8">
    <source>
        <dbReference type="ARBA" id="ARBA00054674"/>
    </source>
</evidence>
<evidence type="ECO:0000256" key="2">
    <source>
        <dbReference type="ARBA" id="ARBA00004496"/>
    </source>
</evidence>
<evidence type="ECO:0000256" key="6">
    <source>
        <dbReference type="ARBA" id="ARBA00022842"/>
    </source>
</evidence>
<comment type="function">
    <text evidence="8">Hydrolyzes UDP-glucose to glucose 1-phosphate and UMP and ADP-ribose to ribose 5-phosphate and AMP. The physiological substrate is probably UDP-glucose. Poor activity on other substrates such as ADP-glucose, CDP-glucose, GDP-glucose and GDP-mannose.</text>
</comment>
<keyword evidence="6" id="KW-0460">Magnesium</keyword>
<dbReference type="SUPFAM" id="SSF55811">
    <property type="entry name" value="Nudix"/>
    <property type="match status" value="1"/>
</dbReference>
<dbReference type="GeneID" id="100902824"/>
<protein>
    <recommendedName>
        <fullName evidence="10">Uridine diphosphate glucose pyrophosphatase NUDT14</fullName>
        <ecNumber evidence="9">3.6.1.45</ecNumber>
    </recommendedName>
    <alternativeName>
        <fullName evidence="11">Nucleoside diphosphate-linked moiety X motif 14</fullName>
    </alternativeName>
</protein>
<dbReference type="FunFam" id="3.90.79.10:FF:000035">
    <property type="entry name" value="Uridine diphosphate glucose pyrophosphatase"/>
    <property type="match status" value="1"/>
</dbReference>
<dbReference type="AlphaFoldDB" id="A0AAJ6QQ32"/>
<accession>A0AAJ6QQ32</accession>
<dbReference type="RefSeq" id="XP_003740107.1">
    <property type="nucleotide sequence ID" value="XM_003740059.1"/>
</dbReference>
<evidence type="ECO:0000259" key="12">
    <source>
        <dbReference type="PROSITE" id="PS51462"/>
    </source>
</evidence>
<keyword evidence="5" id="KW-0378">Hydrolase</keyword>
<dbReference type="InterPro" id="IPR004385">
    <property type="entry name" value="NDP_pyrophosphatase"/>
</dbReference>
<comment type="subunit">
    <text evidence="3">Homodimer.</text>
</comment>
<dbReference type="GO" id="GO:0019693">
    <property type="term" value="P:ribose phosphate metabolic process"/>
    <property type="evidence" value="ECO:0007669"/>
    <property type="project" value="TreeGrafter"/>
</dbReference>
<reference evidence="14" key="1">
    <citation type="submission" date="2025-08" db="UniProtKB">
        <authorList>
            <consortium name="RefSeq"/>
        </authorList>
    </citation>
    <scope>IDENTIFICATION</scope>
</reference>
<evidence type="ECO:0000256" key="11">
    <source>
        <dbReference type="ARBA" id="ARBA00080475"/>
    </source>
</evidence>
<dbReference type="InterPro" id="IPR015797">
    <property type="entry name" value="NUDIX_hydrolase-like_dom_sf"/>
</dbReference>
<comment type="catalytic activity">
    <reaction evidence="7">
        <text>UDP-sugar + H2O = UMP + alpha-D-aldose 1-phosphate.</text>
        <dbReference type="EC" id="3.6.1.45"/>
    </reaction>
</comment>
<dbReference type="Proteomes" id="UP000694867">
    <property type="component" value="Unplaced"/>
</dbReference>
<evidence type="ECO:0000256" key="7">
    <source>
        <dbReference type="ARBA" id="ARBA00051086"/>
    </source>
</evidence>
<dbReference type="InterPro" id="IPR000086">
    <property type="entry name" value="NUDIX_hydrolase_dom"/>
</dbReference>
<dbReference type="PROSITE" id="PS51462">
    <property type="entry name" value="NUDIX"/>
    <property type="match status" value="1"/>
</dbReference>
<dbReference type="PANTHER" id="PTHR11839:SF15">
    <property type="entry name" value="URIDINE DIPHOSPHATE GLUCOSE PYROPHOSPHATASE NUDT14"/>
    <property type="match status" value="1"/>
</dbReference>
<evidence type="ECO:0000313" key="14">
    <source>
        <dbReference type="RefSeq" id="XP_003740107.1"/>
    </source>
</evidence>
<dbReference type="Pfam" id="PF00293">
    <property type="entry name" value="NUDIX"/>
    <property type="match status" value="1"/>
</dbReference>
<organism evidence="13 14">
    <name type="scientific">Galendromus occidentalis</name>
    <name type="common">western predatory mite</name>
    <dbReference type="NCBI Taxonomy" id="34638"/>
    <lineage>
        <taxon>Eukaryota</taxon>
        <taxon>Metazoa</taxon>
        <taxon>Ecdysozoa</taxon>
        <taxon>Arthropoda</taxon>
        <taxon>Chelicerata</taxon>
        <taxon>Arachnida</taxon>
        <taxon>Acari</taxon>
        <taxon>Parasitiformes</taxon>
        <taxon>Mesostigmata</taxon>
        <taxon>Gamasina</taxon>
        <taxon>Phytoseioidea</taxon>
        <taxon>Phytoseiidae</taxon>
        <taxon>Typhlodrominae</taxon>
        <taxon>Galendromus</taxon>
    </lineage>
</organism>
<comment type="subcellular location">
    <subcellularLocation>
        <location evidence="2">Cytoplasm</location>
    </subcellularLocation>
</comment>
<feature type="domain" description="Nudix hydrolase" evidence="12">
    <location>
        <begin position="51"/>
        <end position="207"/>
    </location>
</feature>
<dbReference type="Gene3D" id="3.90.79.10">
    <property type="entry name" value="Nucleoside Triphosphate Pyrophosphohydrolase"/>
    <property type="match status" value="1"/>
</dbReference>
<comment type="cofactor">
    <cofactor evidence="1">
        <name>Mg(2+)</name>
        <dbReference type="ChEBI" id="CHEBI:18420"/>
    </cofactor>
</comment>
<evidence type="ECO:0000256" key="1">
    <source>
        <dbReference type="ARBA" id="ARBA00001946"/>
    </source>
</evidence>
<evidence type="ECO:0000313" key="13">
    <source>
        <dbReference type="Proteomes" id="UP000694867"/>
    </source>
</evidence>
<dbReference type="GO" id="GO:0005737">
    <property type="term" value="C:cytoplasm"/>
    <property type="evidence" value="ECO:0007669"/>
    <property type="project" value="UniProtKB-SubCell"/>
</dbReference>
<evidence type="ECO:0000256" key="9">
    <source>
        <dbReference type="ARBA" id="ARBA00066480"/>
    </source>
</evidence>
<sequence length="220" mass="25434">MFANARWLLRKRIMDQIRDVRIVECKESVYVKPYRLEFTQNGRKRAWDLCKTHDSVACVVYNSSREKLLLVSQFRPAIYMNRILEKTFPIDTTKYPGSLGLTLELCAGITDKDKSLEQTMQEELEEEIGYKVPLDRISKITSYRSGVGTQGACQTLYYADVKDEDKVSTGGGNESEGEMIQVIELSTDEARNVIFDESVMRTPSMLFGLQWWFAHKFDKR</sequence>